<dbReference type="InterPro" id="IPR006342">
    <property type="entry name" value="FkbM_mtfrase"/>
</dbReference>
<organism evidence="3 4">
    <name type="scientific">Raphidocelis subcapitata</name>
    <dbReference type="NCBI Taxonomy" id="307507"/>
    <lineage>
        <taxon>Eukaryota</taxon>
        <taxon>Viridiplantae</taxon>
        <taxon>Chlorophyta</taxon>
        <taxon>core chlorophytes</taxon>
        <taxon>Chlorophyceae</taxon>
        <taxon>CS clade</taxon>
        <taxon>Sphaeropleales</taxon>
        <taxon>Selenastraceae</taxon>
        <taxon>Raphidocelis</taxon>
    </lineage>
</organism>
<evidence type="ECO:0000259" key="2">
    <source>
        <dbReference type="Pfam" id="PF05050"/>
    </source>
</evidence>
<feature type="region of interest" description="Disordered" evidence="1">
    <location>
        <begin position="205"/>
        <end position="237"/>
    </location>
</feature>
<sequence>MAGPRPAAHPLPRGCRAAPAAPRAFAPAAARQRAPRRQRCAAARAAAGGEVVLPNGLAIRHVSTPDEALFFWREHFGDRVYLKNGVALGAGGCVVDVGANVGLFAMAAAEAVGASGRVICFEPVPAAAAACRENARRHAAWCAARGVGAAPVTVVEAAVGAAEGEAVFTVYERSSGWSSMAPDGEETAANMTAFVEARLEALQRQSRDGGGSSSINGSGSSSSENGSGSSGSGEQAALTVEEPVGLVERLLLPLAAGLQQQPWARGALRALIRGYIRAVLMGTARSVRCRVTPLGAALRDLGFDGRISLLKIDVERAELEVLRGIGEADWPRIDQVALEAHDAGGALAEVRRTLAGPAGFGAVAVEQDPQLAGTSLYNVYATRRGAV</sequence>
<comment type="caution">
    <text evidence="3">The sequence shown here is derived from an EMBL/GenBank/DDBJ whole genome shotgun (WGS) entry which is preliminary data.</text>
</comment>
<evidence type="ECO:0000313" key="3">
    <source>
        <dbReference type="EMBL" id="GBF93059.1"/>
    </source>
</evidence>
<dbReference type="OrthoDB" id="5835829at2759"/>
<dbReference type="AlphaFoldDB" id="A0A2V0P0F7"/>
<dbReference type="PANTHER" id="PTHR34203">
    <property type="entry name" value="METHYLTRANSFERASE, FKBM FAMILY PROTEIN"/>
    <property type="match status" value="1"/>
</dbReference>
<reference evidence="3 4" key="1">
    <citation type="journal article" date="2018" name="Sci. Rep.">
        <title>Raphidocelis subcapitata (=Pseudokirchneriella subcapitata) provides an insight into genome evolution and environmental adaptations in the Sphaeropleales.</title>
        <authorList>
            <person name="Suzuki S."/>
            <person name="Yamaguchi H."/>
            <person name="Nakajima N."/>
            <person name="Kawachi M."/>
        </authorList>
    </citation>
    <scope>NUCLEOTIDE SEQUENCE [LARGE SCALE GENOMIC DNA]</scope>
    <source>
        <strain evidence="3 4">NIES-35</strain>
    </source>
</reference>
<dbReference type="Gene3D" id="3.40.50.150">
    <property type="entry name" value="Vaccinia Virus protein VP39"/>
    <property type="match status" value="1"/>
</dbReference>
<dbReference type="EMBL" id="BDRX01000037">
    <property type="protein sequence ID" value="GBF93059.1"/>
    <property type="molecule type" value="Genomic_DNA"/>
</dbReference>
<dbReference type="NCBIfam" id="TIGR01444">
    <property type="entry name" value="fkbM_fam"/>
    <property type="match status" value="1"/>
</dbReference>
<accession>A0A2V0P0F7</accession>
<dbReference type="Proteomes" id="UP000247498">
    <property type="component" value="Unassembled WGS sequence"/>
</dbReference>
<dbReference type="SUPFAM" id="SSF53335">
    <property type="entry name" value="S-adenosyl-L-methionine-dependent methyltransferases"/>
    <property type="match status" value="2"/>
</dbReference>
<keyword evidence="4" id="KW-1185">Reference proteome</keyword>
<dbReference type="InterPro" id="IPR029063">
    <property type="entry name" value="SAM-dependent_MTases_sf"/>
</dbReference>
<dbReference type="Pfam" id="PF05050">
    <property type="entry name" value="Methyltransf_21"/>
    <property type="match status" value="1"/>
</dbReference>
<feature type="compositionally biased region" description="Low complexity" evidence="1">
    <location>
        <begin position="213"/>
        <end position="227"/>
    </location>
</feature>
<evidence type="ECO:0000256" key="1">
    <source>
        <dbReference type="SAM" id="MobiDB-lite"/>
    </source>
</evidence>
<proteinExistence type="predicted"/>
<gene>
    <name evidence="3" type="ORF">Rsub_05670</name>
</gene>
<dbReference type="PANTHER" id="PTHR34203:SF13">
    <property type="entry name" value="EXPRESSED PROTEIN"/>
    <property type="match status" value="1"/>
</dbReference>
<name>A0A2V0P0F7_9CHLO</name>
<feature type="domain" description="Methyltransferase FkbM" evidence="2">
    <location>
        <begin position="283"/>
        <end position="354"/>
    </location>
</feature>
<evidence type="ECO:0000313" key="4">
    <source>
        <dbReference type="Proteomes" id="UP000247498"/>
    </source>
</evidence>
<protein>
    <recommendedName>
        <fullName evidence="2">Methyltransferase FkbM domain-containing protein</fullName>
    </recommendedName>
</protein>
<dbReference type="InterPro" id="IPR052514">
    <property type="entry name" value="SAM-dependent_MTase"/>
</dbReference>
<dbReference type="InParanoid" id="A0A2V0P0F7"/>